<comment type="function">
    <text evidence="7">Key enzyme in folate metabolism. Catalyzes an essential reaction for de novo glycine and purine synthesis, and for DNA precursor synthesis.</text>
</comment>
<dbReference type="GO" id="GO:0046654">
    <property type="term" value="P:tetrahydrofolate biosynthetic process"/>
    <property type="evidence" value="ECO:0007669"/>
    <property type="project" value="UniProtKB-UniPathway"/>
</dbReference>
<name>A0A5R8KG72_9BACT</name>
<dbReference type="CDD" id="cd00209">
    <property type="entry name" value="DHFR"/>
    <property type="match status" value="1"/>
</dbReference>
<keyword evidence="6" id="KW-0560">Oxidoreductase</keyword>
<dbReference type="PRINTS" id="PR00070">
    <property type="entry name" value="DHFR"/>
</dbReference>
<dbReference type="InterPro" id="IPR024072">
    <property type="entry name" value="DHFR-like_dom_sf"/>
</dbReference>
<dbReference type="AlphaFoldDB" id="A0A5R8KG72"/>
<evidence type="ECO:0000259" key="9">
    <source>
        <dbReference type="PROSITE" id="PS51330"/>
    </source>
</evidence>
<proteinExistence type="inferred from homology"/>
<dbReference type="GO" id="GO:0004146">
    <property type="term" value="F:dihydrofolate reductase activity"/>
    <property type="evidence" value="ECO:0007669"/>
    <property type="project" value="UniProtKB-EC"/>
</dbReference>
<dbReference type="PANTHER" id="PTHR48069:SF3">
    <property type="entry name" value="DIHYDROFOLATE REDUCTASE"/>
    <property type="match status" value="1"/>
</dbReference>
<evidence type="ECO:0000256" key="4">
    <source>
        <dbReference type="ARBA" id="ARBA00022563"/>
    </source>
</evidence>
<dbReference type="InterPro" id="IPR001796">
    <property type="entry name" value="DHFR_dom"/>
</dbReference>
<dbReference type="GO" id="GO:0005829">
    <property type="term" value="C:cytosol"/>
    <property type="evidence" value="ECO:0007669"/>
    <property type="project" value="TreeGrafter"/>
</dbReference>
<keyword evidence="5" id="KW-0521">NADP</keyword>
<dbReference type="OrthoDB" id="9804315at2"/>
<evidence type="ECO:0000256" key="6">
    <source>
        <dbReference type="ARBA" id="ARBA00023002"/>
    </source>
</evidence>
<dbReference type="GO" id="GO:0006730">
    <property type="term" value="P:one-carbon metabolic process"/>
    <property type="evidence" value="ECO:0007669"/>
    <property type="project" value="UniProtKB-KW"/>
</dbReference>
<keyword evidence="4" id="KW-0554">One-carbon metabolism</keyword>
<dbReference type="GO" id="GO:0050661">
    <property type="term" value="F:NADP binding"/>
    <property type="evidence" value="ECO:0007669"/>
    <property type="project" value="InterPro"/>
</dbReference>
<dbReference type="PROSITE" id="PS00075">
    <property type="entry name" value="DHFR_1"/>
    <property type="match status" value="1"/>
</dbReference>
<gene>
    <name evidence="10" type="ORF">FEM03_08530</name>
</gene>
<dbReference type="UniPathway" id="UPA00077">
    <property type="reaction ID" value="UER00158"/>
</dbReference>
<evidence type="ECO:0000256" key="8">
    <source>
        <dbReference type="RuleBase" id="RU004474"/>
    </source>
</evidence>
<evidence type="ECO:0000313" key="10">
    <source>
        <dbReference type="EMBL" id="TLD70955.1"/>
    </source>
</evidence>
<dbReference type="GO" id="GO:0046655">
    <property type="term" value="P:folic acid metabolic process"/>
    <property type="evidence" value="ECO:0007669"/>
    <property type="project" value="TreeGrafter"/>
</dbReference>
<dbReference type="RefSeq" id="WP_138085784.1">
    <property type="nucleotide sequence ID" value="NZ_VAUV01000006.1"/>
</dbReference>
<dbReference type="GO" id="GO:0046452">
    <property type="term" value="P:dihydrofolate metabolic process"/>
    <property type="evidence" value="ECO:0007669"/>
    <property type="project" value="TreeGrafter"/>
</dbReference>
<evidence type="ECO:0000256" key="3">
    <source>
        <dbReference type="ARBA" id="ARBA00012856"/>
    </source>
</evidence>
<evidence type="ECO:0000256" key="7">
    <source>
        <dbReference type="ARBA" id="ARBA00025067"/>
    </source>
</evidence>
<dbReference type="PROSITE" id="PS51330">
    <property type="entry name" value="DHFR_2"/>
    <property type="match status" value="1"/>
</dbReference>
<sequence>MPKLIAIAAMASNRVIGRDGDLPWHLPEDLKFFKQTTQGHPVLMGRKTFESIFQRLGKPLPGRTNIVLSHTMPPRQDATIIRTFNELASLPGLTSPVIYLIGGAQLYDALLPQCDELLLTCLDQPYEGDAWFPAFESLFHPAEILLQGNGFEIRRYLRTQSSFPTPCASPSSL</sequence>
<accession>A0A5R8KG72</accession>
<comment type="similarity">
    <text evidence="2 8">Belongs to the dihydrofolate reductase family.</text>
</comment>
<dbReference type="PANTHER" id="PTHR48069">
    <property type="entry name" value="DIHYDROFOLATE REDUCTASE"/>
    <property type="match status" value="1"/>
</dbReference>
<evidence type="ECO:0000256" key="5">
    <source>
        <dbReference type="ARBA" id="ARBA00022857"/>
    </source>
</evidence>
<dbReference type="Pfam" id="PF00186">
    <property type="entry name" value="DHFR_1"/>
    <property type="match status" value="1"/>
</dbReference>
<keyword evidence="11" id="KW-1185">Reference proteome</keyword>
<dbReference type="InterPro" id="IPR012259">
    <property type="entry name" value="DHFR"/>
</dbReference>
<organism evidence="10 11">
    <name type="scientific">Phragmitibacter flavus</name>
    <dbReference type="NCBI Taxonomy" id="2576071"/>
    <lineage>
        <taxon>Bacteria</taxon>
        <taxon>Pseudomonadati</taxon>
        <taxon>Verrucomicrobiota</taxon>
        <taxon>Verrucomicrobiia</taxon>
        <taxon>Verrucomicrobiales</taxon>
        <taxon>Verrucomicrobiaceae</taxon>
        <taxon>Phragmitibacter</taxon>
    </lineage>
</organism>
<protein>
    <recommendedName>
        <fullName evidence="3">dihydrofolate reductase</fullName>
        <ecNumber evidence="3">1.5.1.3</ecNumber>
    </recommendedName>
</protein>
<evidence type="ECO:0000256" key="2">
    <source>
        <dbReference type="ARBA" id="ARBA00009539"/>
    </source>
</evidence>
<feature type="domain" description="DHFR" evidence="9">
    <location>
        <begin position="3"/>
        <end position="173"/>
    </location>
</feature>
<dbReference type="Gene3D" id="3.40.430.10">
    <property type="entry name" value="Dihydrofolate Reductase, subunit A"/>
    <property type="match status" value="1"/>
</dbReference>
<comment type="pathway">
    <text evidence="1">Cofactor biosynthesis; tetrahydrofolate biosynthesis; 5,6,7,8-tetrahydrofolate from 7,8-dihydrofolate: step 1/1.</text>
</comment>
<evidence type="ECO:0000313" key="11">
    <source>
        <dbReference type="Proteomes" id="UP000306196"/>
    </source>
</evidence>
<dbReference type="EMBL" id="VAUV01000006">
    <property type="protein sequence ID" value="TLD70955.1"/>
    <property type="molecule type" value="Genomic_DNA"/>
</dbReference>
<dbReference type="SUPFAM" id="SSF53597">
    <property type="entry name" value="Dihydrofolate reductase-like"/>
    <property type="match status" value="1"/>
</dbReference>
<dbReference type="Proteomes" id="UP000306196">
    <property type="component" value="Unassembled WGS sequence"/>
</dbReference>
<comment type="caution">
    <text evidence="10">The sequence shown here is derived from an EMBL/GenBank/DDBJ whole genome shotgun (WGS) entry which is preliminary data.</text>
</comment>
<evidence type="ECO:0000256" key="1">
    <source>
        <dbReference type="ARBA" id="ARBA00004903"/>
    </source>
</evidence>
<reference evidence="10 11" key="1">
    <citation type="submission" date="2019-05" db="EMBL/GenBank/DDBJ databases">
        <title>Verrucobacter flavum gen. nov., sp. nov. a new member of the family Verrucomicrobiaceae.</title>
        <authorList>
            <person name="Szuroczki S."/>
            <person name="Abbaszade G."/>
            <person name="Szabo A."/>
            <person name="Felfoldi T."/>
            <person name="Schumann P."/>
            <person name="Boka K."/>
            <person name="Keki Z."/>
            <person name="Toumi M."/>
            <person name="Toth E."/>
        </authorList>
    </citation>
    <scope>NUCLEOTIDE SEQUENCE [LARGE SCALE GENOMIC DNA]</scope>
    <source>
        <strain evidence="10 11">MG-N-17</strain>
    </source>
</reference>
<dbReference type="InterPro" id="IPR017925">
    <property type="entry name" value="DHFR_CS"/>
</dbReference>
<dbReference type="EC" id="1.5.1.3" evidence="3"/>